<dbReference type="PANTHER" id="PTHR11439:SF463">
    <property type="entry name" value="REVERSE TRANSCRIPTASE TY1_COPIA-TYPE DOMAIN-CONTAINING PROTEIN"/>
    <property type="match status" value="1"/>
</dbReference>
<comment type="caution">
    <text evidence="2">The sequence shown here is derived from an EMBL/GenBank/DDBJ whole genome shotgun (WGS) entry which is preliminary data.</text>
</comment>
<protein>
    <submittedName>
        <fullName evidence="2">Putative mitochondrial protein</fullName>
    </submittedName>
</protein>
<dbReference type="AlphaFoldDB" id="A0A5D3BQZ0"/>
<dbReference type="Proteomes" id="UP000321947">
    <property type="component" value="Unassembled WGS sequence"/>
</dbReference>
<feature type="region of interest" description="Disordered" evidence="1">
    <location>
        <begin position="28"/>
        <end position="54"/>
    </location>
</feature>
<dbReference type="PANTHER" id="PTHR11439">
    <property type="entry name" value="GAG-POL-RELATED RETROTRANSPOSON"/>
    <property type="match status" value="1"/>
</dbReference>
<gene>
    <name evidence="2" type="ORF">E5676_scaffold388G00510</name>
</gene>
<name>A0A5D3BQZ0_CUCMM</name>
<evidence type="ECO:0000313" key="3">
    <source>
        <dbReference type="Proteomes" id="UP000321947"/>
    </source>
</evidence>
<reference evidence="2 3" key="1">
    <citation type="submission" date="2019-08" db="EMBL/GenBank/DDBJ databases">
        <title>Draft genome sequences of two oriental melons (Cucumis melo L. var makuwa).</title>
        <authorList>
            <person name="Kwon S.-Y."/>
        </authorList>
    </citation>
    <scope>NUCLEOTIDE SEQUENCE [LARGE SCALE GENOMIC DNA]</scope>
    <source>
        <strain evidence="3">cv. Chang Bougi</strain>
        <tissue evidence="2">Leaf</tissue>
    </source>
</reference>
<feature type="compositionally biased region" description="Basic and acidic residues" evidence="1">
    <location>
        <begin position="28"/>
        <end position="38"/>
    </location>
</feature>
<organism evidence="2 3">
    <name type="scientific">Cucumis melo var. makuwa</name>
    <name type="common">Oriental melon</name>
    <dbReference type="NCBI Taxonomy" id="1194695"/>
    <lineage>
        <taxon>Eukaryota</taxon>
        <taxon>Viridiplantae</taxon>
        <taxon>Streptophyta</taxon>
        <taxon>Embryophyta</taxon>
        <taxon>Tracheophyta</taxon>
        <taxon>Spermatophyta</taxon>
        <taxon>Magnoliopsida</taxon>
        <taxon>eudicotyledons</taxon>
        <taxon>Gunneridae</taxon>
        <taxon>Pentapetalae</taxon>
        <taxon>rosids</taxon>
        <taxon>fabids</taxon>
        <taxon>Cucurbitales</taxon>
        <taxon>Cucurbitaceae</taxon>
        <taxon>Benincaseae</taxon>
        <taxon>Cucumis</taxon>
    </lineage>
</organism>
<proteinExistence type="predicted"/>
<accession>A0A5D3BQZ0</accession>
<evidence type="ECO:0000256" key="1">
    <source>
        <dbReference type="SAM" id="MobiDB-lite"/>
    </source>
</evidence>
<dbReference type="EMBL" id="SSTD01015868">
    <property type="protein sequence ID" value="TYK02161.1"/>
    <property type="molecule type" value="Genomic_DNA"/>
</dbReference>
<evidence type="ECO:0000313" key="2">
    <source>
        <dbReference type="EMBL" id="TYK02161.1"/>
    </source>
</evidence>
<sequence>MKNPTECCIDNKLSKNDRSNVVVLENVEEKNNGDETEVRVGTSNNESEQGHTGKFDEYDPFLDIPIALRKDLVKEVYMSPRLDLNPNLVNRVAKSKEGIFVSQRKYTLDLLTETACLQTPYEEHMEVVDRILRYLKMTPGKGLMFRKTDRKTIEAYIDSNYIRSVVNRKATFDYCIFVRNNLITWRSKK</sequence>